<evidence type="ECO:0000256" key="2">
    <source>
        <dbReference type="ARBA" id="ARBA00023015"/>
    </source>
</evidence>
<proteinExistence type="inferred from homology"/>
<keyword evidence="8" id="KW-1185">Reference proteome</keyword>
<dbReference type="InterPro" id="IPR007627">
    <property type="entry name" value="RNA_pol_sigma70_r2"/>
</dbReference>
<evidence type="ECO:0000256" key="4">
    <source>
        <dbReference type="ARBA" id="ARBA00023163"/>
    </source>
</evidence>
<dbReference type="NCBIfam" id="TIGR02937">
    <property type="entry name" value="sigma70-ECF"/>
    <property type="match status" value="1"/>
</dbReference>
<dbReference type="Proteomes" id="UP000812961">
    <property type="component" value="Unassembled WGS sequence"/>
</dbReference>
<dbReference type="InterPro" id="IPR036388">
    <property type="entry name" value="WH-like_DNA-bd_sf"/>
</dbReference>
<reference evidence="7 8" key="1">
    <citation type="submission" date="2021-08" db="EMBL/GenBank/DDBJ databases">
        <title>The genome sequence of Chitinophaga sp. B61.</title>
        <authorList>
            <person name="Zhang X."/>
        </authorList>
    </citation>
    <scope>NUCLEOTIDE SEQUENCE [LARGE SCALE GENOMIC DNA]</scope>
    <source>
        <strain evidence="7 8">B61</strain>
    </source>
</reference>
<dbReference type="InterPro" id="IPR013249">
    <property type="entry name" value="RNA_pol_sigma70_r4_t2"/>
</dbReference>
<dbReference type="CDD" id="cd06171">
    <property type="entry name" value="Sigma70_r4"/>
    <property type="match status" value="1"/>
</dbReference>
<dbReference type="PANTHER" id="PTHR43133:SF46">
    <property type="entry name" value="RNA POLYMERASE SIGMA-70 FACTOR ECF SUBFAMILY"/>
    <property type="match status" value="1"/>
</dbReference>
<dbReference type="Pfam" id="PF08281">
    <property type="entry name" value="Sigma70_r4_2"/>
    <property type="match status" value="1"/>
</dbReference>
<evidence type="ECO:0000256" key="1">
    <source>
        <dbReference type="ARBA" id="ARBA00010641"/>
    </source>
</evidence>
<evidence type="ECO:0000313" key="8">
    <source>
        <dbReference type="Proteomes" id="UP000812961"/>
    </source>
</evidence>
<evidence type="ECO:0000259" key="5">
    <source>
        <dbReference type="Pfam" id="PF04542"/>
    </source>
</evidence>
<dbReference type="PANTHER" id="PTHR43133">
    <property type="entry name" value="RNA POLYMERASE ECF-TYPE SIGMA FACTO"/>
    <property type="match status" value="1"/>
</dbReference>
<keyword evidence="4" id="KW-0804">Transcription</keyword>
<dbReference type="InterPro" id="IPR039425">
    <property type="entry name" value="RNA_pol_sigma-70-like"/>
</dbReference>
<keyword evidence="3" id="KW-0731">Sigma factor</keyword>
<organism evidence="7 8">
    <name type="scientific">Chitinophaga rhizophila</name>
    <dbReference type="NCBI Taxonomy" id="2866212"/>
    <lineage>
        <taxon>Bacteria</taxon>
        <taxon>Pseudomonadati</taxon>
        <taxon>Bacteroidota</taxon>
        <taxon>Chitinophagia</taxon>
        <taxon>Chitinophagales</taxon>
        <taxon>Chitinophagaceae</taxon>
        <taxon>Chitinophaga</taxon>
    </lineage>
</organism>
<dbReference type="EMBL" id="JAICCF010000001">
    <property type="protein sequence ID" value="MBW8683847.1"/>
    <property type="molecule type" value="Genomic_DNA"/>
</dbReference>
<dbReference type="Gene3D" id="1.10.1740.10">
    <property type="match status" value="1"/>
</dbReference>
<comment type="caution">
    <text evidence="7">The sequence shown here is derived from an EMBL/GenBank/DDBJ whole genome shotgun (WGS) entry which is preliminary data.</text>
</comment>
<dbReference type="Pfam" id="PF04542">
    <property type="entry name" value="Sigma70_r2"/>
    <property type="match status" value="1"/>
</dbReference>
<sequence>MTEAEYIKEAKKGSSAAQKWLFDELSGRMLMVCRRYVRNEQDAEELMLDGFCKFYSSLSGLQYQGSAALFSWVKRIMINECLMFLRKKHTFVIVSEHVAETLALQEDILDNLSAAEIFNLVIQLPAGYRTVFNLYVIEGMNHGEIAALLGISEGTSKSQLSKAKSLLQKMLLQQNIEYGKRKTQQ</sequence>
<keyword evidence="2" id="KW-0805">Transcription regulation</keyword>
<accession>A0ABS7G854</accession>
<feature type="domain" description="RNA polymerase sigma-70 region 2" evidence="5">
    <location>
        <begin position="21"/>
        <end position="88"/>
    </location>
</feature>
<name>A0ABS7G854_9BACT</name>
<dbReference type="InterPro" id="IPR013324">
    <property type="entry name" value="RNA_pol_sigma_r3/r4-like"/>
</dbReference>
<dbReference type="Gene3D" id="1.10.10.10">
    <property type="entry name" value="Winged helix-like DNA-binding domain superfamily/Winged helix DNA-binding domain"/>
    <property type="match status" value="1"/>
</dbReference>
<dbReference type="InterPro" id="IPR014284">
    <property type="entry name" value="RNA_pol_sigma-70_dom"/>
</dbReference>
<evidence type="ECO:0000313" key="7">
    <source>
        <dbReference type="EMBL" id="MBW8683847.1"/>
    </source>
</evidence>
<evidence type="ECO:0000256" key="3">
    <source>
        <dbReference type="ARBA" id="ARBA00023082"/>
    </source>
</evidence>
<dbReference type="InterPro" id="IPR013325">
    <property type="entry name" value="RNA_pol_sigma_r2"/>
</dbReference>
<dbReference type="SUPFAM" id="SSF88659">
    <property type="entry name" value="Sigma3 and sigma4 domains of RNA polymerase sigma factors"/>
    <property type="match status" value="1"/>
</dbReference>
<comment type="similarity">
    <text evidence="1">Belongs to the sigma-70 factor family. ECF subfamily.</text>
</comment>
<protein>
    <submittedName>
        <fullName evidence="7">Sigma-70 family RNA polymerase sigma factor</fullName>
    </submittedName>
</protein>
<feature type="domain" description="RNA polymerase sigma factor 70 region 4 type 2" evidence="6">
    <location>
        <begin position="118"/>
        <end position="166"/>
    </location>
</feature>
<dbReference type="SUPFAM" id="SSF88946">
    <property type="entry name" value="Sigma2 domain of RNA polymerase sigma factors"/>
    <property type="match status" value="1"/>
</dbReference>
<evidence type="ECO:0000259" key="6">
    <source>
        <dbReference type="Pfam" id="PF08281"/>
    </source>
</evidence>
<gene>
    <name evidence="7" type="ORF">K1Y79_05830</name>
</gene>
<dbReference type="RefSeq" id="WP_220249056.1">
    <property type="nucleotide sequence ID" value="NZ_JAICCF010000001.1"/>
</dbReference>